<sequence length="112" mass="12299">MPKTSSSIHWLLTVNPRSQSRSQWTSGGASGHLEESVDDSESVDEGESVDDGGVSGRTEETVDDWESVNDGGVRGRTEETVDDLRSQWTNRGVSGRTEKEDSHVTPKTRDHL</sequence>
<proteinExistence type="predicted"/>
<dbReference type="Proteomes" id="UP001228049">
    <property type="component" value="Unassembled WGS sequence"/>
</dbReference>
<reference evidence="2" key="1">
    <citation type="submission" date="2023-04" db="EMBL/GenBank/DDBJ databases">
        <title>Chromosome-level genome of Chaenocephalus aceratus.</title>
        <authorList>
            <person name="Park H."/>
        </authorList>
    </citation>
    <scope>NUCLEOTIDE SEQUENCE</scope>
    <source>
        <strain evidence="2">DE</strain>
        <tissue evidence="2">Muscle</tissue>
    </source>
</reference>
<comment type="caution">
    <text evidence="2">The sequence shown here is derived from an EMBL/GenBank/DDBJ whole genome shotgun (WGS) entry which is preliminary data.</text>
</comment>
<keyword evidence="3" id="KW-1185">Reference proteome</keyword>
<evidence type="ECO:0000256" key="1">
    <source>
        <dbReference type="SAM" id="MobiDB-lite"/>
    </source>
</evidence>
<evidence type="ECO:0000313" key="2">
    <source>
        <dbReference type="EMBL" id="KAK1890961.1"/>
    </source>
</evidence>
<dbReference type="AlphaFoldDB" id="A0AAD9F7H6"/>
<feature type="compositionally biased region" description="Polar residues" evidence="1">
    <location>
        <begin position="15"/>
        <end position="27"/>
    </location>
</feature>
<dbReference type="EMBL" id="JASDAP010000015">
    <property type="protein sequence ID" value="KAK1890961.1"/>
    <property type="molecule type" value="Genomic_DNA"/>
</dbReference>
<evidence type="ECO:0000313" key="3">
    <source>
        <dbReference type="Proteomes" id="UP001228049"/>
    </source>
</evidence>
<accession>A0AAD9F7H6</accession>
<feature type="compositionally biased region" description="Basic and acidic residues" evidence="1">
    <location>
        <begin position="73"/>
        <end position="85"/>
    </location>
</feature>
<feature type="compositionally biased region" description="Basic and acidic residues" evidence="1">
    <location>
        <begin position="96"/>
        <end position="112"/>
    </location>
</feature>
<gene>
    <name evidence="2" type="ORF">KUDE01_009792</name>
</gene>
<protein>
    <submittedName>
        <fullName evidence="2">Dihydrofolate synthase/folylpolyglutamate synthase</fullName>
    </submittedName>
</protein>
<feature type="compositionally biased region" description="Acidic residues" evidence="1">
    <location>
        <begin position="36"/>
        <end position="50"/>
    </location>
</feature>
<organism evidence="2 3">
    <name type="scientific">Dissostichus eleginoides</name>
    <name type="common">Patagonian toothfish</name>
    <name type="synonym">Dissostichus amissus</name>
    <dbReference type="NCBI Taxonomy" id="100907"/>
    <lineage>
        <taxon>Eukaryota</taxon>
        <taxon>Metazoa</taxon>
        <taxon>Chordata</taxon>
        <taxon>Craniata</taxon>
        <taxon>Vertebrata</taxon>
        <taxon>Euteleostomi</taxon>
        <taxon>Actinopterygii</taxon>
        <taxon>Neopterygii</taxon>
        <taxon>Teleostei</taxon>
        <taxon>Neoteleostei</taxon>
        <taxon>Acanthomorphata</taxon>
        <taxon>Eupercaria</taxon>
        <taxon>Perciformes</taxon>
        <taxon>Notothenioidei</taxon>
        <taxon>Nototheniidae</taxon>
        <taxon>Dissostichus</taxon>
    </lineage>
</organism>
<feature type="region of interest" description="Disordered" evidence="1">
    <location>
        <begin position="1"/>
        <end position="112"/>
    </location>
</feature>
<name>A0AAD9F7H6_DISEL</name>